<dbReference type="RefSeq" id="WP_210657061.1">
    <property type="nucleotide sequence ID" value="NZ_JAGKQQ010000001.1"/>
</dbReference>
<keyword evidence="4" id="KW-1185">Reference proteome</keyword>
<comment type="caution">
    <text evidence="3">The sequence shown here is derived from an EMBL/GenBank/DDBJ whole genome shotgun (WGS) entry which is preliminary data.</text>
</comment>
<proteinExistence type="predicted"/>
<evidence type="ECO:0008006" key="5">
    <source>
        <dbReference type="Google" id="ProtNLM"/>
    </source>
</evidence>
<evidence type="ECO:0000313" key="3">
    <source>
        <dbReference type="EMBL" id="MBP3957728.1"/>
    </source>
</evidence>
<organism evidence="3 4">
    <name type="scientific">Gemmata palustris</name>
    <dbReference type="NCBI Taxonomy" id="2822762"/>
    <lineage>
        <taxon>Bacteria</taxon>
        <taxon>Pseudomonadati</taxon>
        <taxon>Planctomycetota</taxon>
        <taxon>Planctomycetia</taxon>
        <taxon>Gemmatales</taxon>
        <taxon>Gemmataceae</taxon>
        <taxon>Gemmata</taxon>
    </lineage>
</organism>
<evidence type="ECO:0000256" key="2">
    <source>
        <dbReference type="SAM" id="MobiDB-lite"/>
    </source>
</evidence>
<accession>A0ABS5BVM3</accession>
<gene>
    <name evidence="3" type="ORF">J8F10_20955</name>
</gene>
<dbReference type="Proteomes" id="UP000676565">
    <property type="component" value="Unassembled WGS sequence"/>
</dbReference>
<keyword evidence="1" id="KW-0175">Coiled coil</keyword>
<feature type="coiled-coil region" evidence="1">
    <location>
        <begin position="285"/>
        <end position="340"/>
    </location>
</feature>
<reference evidence="3 4" key="1">
    <citation type="submission" date="2021-04" db="EMBL/GenBank/DDBJ databases">
        <authorList>
            <person name="Ivanova A."/>
        </authorList>
    </citation>
    <scope>NUCLEOTIDE SEQUENCE [LARGE SCALE GENOMIC DNA]</scope>
    <source>
        <strain evidence="3 4">G18</strain>
    </source>
</reference>
<protein>
    <recommendedName>
        <fullName evidence="5">Phage tail tape measure protein</fullName>
    </recommendedName>
</protein>
<name>A0ABS5BVM3_9BACT</name>
<evidence type="ECO:0000256" key="1">
    <source>
        <dbReference type="SAM" id="Coils"/>
    </source>
</evidence>
<dbReference type="EMBL" id="JAGKQQ010000001">
    <property type="protein sequence ID" value="MBP3957728.1"/>
    <property type="molecule type" value="Genomic_DNA"/>
</dbReference>
<evidence type="ECO:0000313" key="4">
    <source>
        <dbReference type="Proteomes" id="UP000676565"/>
    </source>
</evidence>
<sequence length="503" mass="54744">MDQTVNIVLKVGDAAQVLSNLAKAAEGEPSGKLIENAHGSRSNLRGEQARSERQYKERMEAADKWAGRARGATGGITSLIGSAGPAGRVIGAVVQSLDVALNKTAKGLEIMNDSFTSSAQKTRALVSEFIPLGESLIKFTDALDGTSDKMARQELNHRVEKATEGVAYSEYAKVRGARYEASNASFMAQAAERFKYGARDTFDRTTEGGRIGHANEAMYGSARDQLTRALRDEHAARQGVARSEGLMSGTDKLIGEREGTVNKRREELRQVEILESRGIRQKSEIDKAQRAVDIAQGELMTAQKMKEEEINRLKERQLALAQAQSQVRKADIEMSKTELEIANRKVERASGAAERIGGMNRGERMMGVNALRLIDRVGAENLPPEILASAGSIAPGYVADAKRKSGEKAVRGMFLPDELKRYFPDGMGGSDFDKSIKDQYKYLDKLQADVQVKIQLDEEALASKLAESLGPVIGRLLKVTEAKITDAARSTRTGAAIQANTKN</sequence>
<feature type="region of interest" description="Disordered" evidence="2">
    <location>
        <begin position="32"/>
        <end position="54"/>
    </location>
</feature>